<dbReference type="PANTHER" id="PTHR48081:SF30">
    <property type="entry name" value="ACETYL-HYDROLASE LIPR-RELATED"/>
    <property type="match status" value="1"/>
</dbReference>
<feature type="domain" description="Alpha/beta hydrolase fold-3" evidence="3">
    <location>
        <begin position="110"/>
        <end position="308"/>
    </location>
</feature>
<dbReference type="PROSITE" id="PS01173">
    <property type="entry name" value="LIPASE_GDXG_HIS"/>
    <property type="match status" value="1"/>
</dbReference>
<keyword evidence="5" id="KW-1185">Reference proteome</keyword>
<dbReference type="InterPro" id="IPR002168">
    <property type="entry name" value="Lipase_GDXG_HIS_AS"/>
</dbReference>
<reference evidence="4" key="2">
    <citation type="submission" date="2020-09" db="EMBL/GenBank/DDBJ databases">
        <authorList>
            <person name="Sun Q."/>
            <person name="Zhou Y."/>
        </authorList>
    </citation>
    <scope>NUCLEOTIDE SEQUENCE</scope>
    <source>
        <strain evidence="4">CGMCC 1.15095</strain>
    </source>
</reference>
<comment type="caution">
    <text evidence="4">The sequence shown here is derived from an EMBL/GenBank/DDBJ whole genome shotgun (WGS) entry which is preliminary data.</text>
</comment>
<dbReference type="Gene3D" id="3.40.50.1820">
    <property type="entry name" value="alpha/beta hydrolase"/>
    <property type="match status" value="1"/>
</dbReference>
<proteinExistence type="inferred from homology"/>
<dbReference type="SUPFAM" id="SSF53474">
    <property type="entry name" value="alpha/beta-Hydrolases"/>
    <property type="match status" value="1"/>
</dbReference>
<dbReference type="EMBL" id="BMHK01000001">
    <property type="protein sequence ID" value="GGB85900.1"/>
    <property type="molecule type" value="Genomic_DNA"/>
</dbReference>
<keyword evidence="2" id="KW-0378">Hydrolase</keyword>
<dbReference type="InterPro" id="IPR050300">
    <property type="entry name" value="GDXG_lipolytic_enzyme"/>
</dbReference>
<gene>
    <name evidence="4" type="ORF">GCM10011494_00220</name>
</gene>
<accession>A0A916TNQ2</accession>
<comment type="similarity">
    <text evidence="1">Belongs to the 'GDXG' lipolytic enzyme family.</text>
</comment>
<dbReference type="Pfam" id="PF07859">
    <property type="entry name" value="Abhydrolase_3"/>
    <property type="match status" value="1"/>
</dbReference>
<dbReference type="Proteomes" id="UP000608154">
    <property type="component" value="Unassembled WGS sequence"/>
</dbReference>
<evidence type="ECO:0000313" key="4">
    <source>
        <dbReference type="EMBL" id="GGB85900.1"/>
    </source>
</evidence>
<organism evidence="4 5">
    <name type="scientific">Novosphingobium endophyticum</name>
    <dbReference type="NCBI Taxonomy" id="1955250"/>
    <lineage>
        <taxon>Bacteria</taxon>
        <taxon>Pseudomonadati</taxon>
        <taxon>Pseudomonadota</taxon>
        <taxon>Alphaproteobacteria</taxon>
        <taxon>Sphingomonadales</taxon>
        <taxon>Sphingomonadaceae</taxon>
        <taxon>Novosphingobium</taxon>
    </lineage>
</organism>
<evidence type="ECO:0000256" key="1">
    <source>
        <dbReference type="ARBA" id="ARBA00010515"/>
    </source>
</evidence>
<protein>
    <submittedName>
        <fullName evidence="4">Esterase</fullName>
    </submittedName>
</protein>
<dbReference type="AlphaFoldDB" id="A0A916TNQ2"/>
<dbReference type="GO" id="GO:0004806">
    <property type="term" value="F:triacylglycerol lipase activity"/>
    <property type="evidence" value="ECO:0007669"/>
    <property type="project" value="TreeGrafter"/>
</dbReference>
<dbReference type="PANTHER" id="PTHR48081">
    <property type="entry name" value="AB HYDROLASE SUPERFAMILY PROTEIN C4A8.06C"/>
    <property type="match status" value="1"/>
</dbReference>
<evidence type="ECO:0000256" key="2">
    <source>
        <dbReference type="ARBA" id="ARBA00022801"/>
    </source>
</evidence>
<dbReference type="InterPro" id="IPR013094">
    <property type="entry name" value="AB_hydrolase_3"/>
</dbReference>
<name>A0A916TNQ2_9SPHN</name>
<evidence type="ECO:0000259" key="3">
    <source>
        <dbReference type="Pfam" id="PF07859"/>
    </source>
</evidence>
<dbReference type="RefSeq" id="WP_188767025.1">
    <property type="nucleotide sequence ID" value="NZ_BMHK01000001.1"/>
</dbReference>
<dbReference type="InterPro" id="IPR029058">
    <property type="entry name" value="AB_hydrolase_fold"/>
</dbReference>
<sequence length="334" mass="35579">MGAGNIITETTTEGGVHVPARTIRAPSTVSIEAQAFLSSPPMMGGPYPSDPNDKEAWRTCLDAGNAMLSAAMATNAERFPAEIITHQVGATVVYEIVPQGVGPDTADRAIFYVHGGAYVQGSGLAAAHMALPLAAMAQVRTFSIDYRMPPDHPFPTGLDDTVEAYRWLLERFDAKNVVVVGASAGGGLAASFLLKARDLGLPLAGACVLATPEADLTESGDTFETNDTIDVVLKHRLTETIALYANGHDLRDPYLSAVFGDFSKGFPPTMLVSGTRDLFLSNTVILHRALLRSGCKAELHIWEAMPHGGFFGAPEDGEVLLAEADFIRRNLRIG</sequence>
<evidence type="ECO:0000313" key="5">
    <source>
        <dbReference type="Proteomes" id="UP000608154"/>
    </source>
</evidence>
<reference evidence="4" key="1">
    <citation type="journal article" date="2014" name="Int. J. Syst. Evol. Microbiol.">
        <title>Complete genome sequence of Corynebacterium casei LMG S-19264T (=DSM 44701T), isolated from a smear-ripened cheese.</title>
        <authorList>
            <consortium name="US DOE Joint Genome Institute (JGI-PGF)"/>
            <person name="Walter F."/>
            <person name="Albersmeier A."/>
            <person name="Kalinowski J."/>
            <person name="Ruckert C."/>
        </authorList>
    </citation>
    <scope>NUCLEOTIDE SEQUENCE</scope>
    <source>
        <strain evidence="4">CGMCC 1.15095</strain>
    </source>
</reference>